<comment type="caution">
    <text evidence="14">The sequence shown here is derived from an EMBL/GenBank/DDBJ whole genome shotgun (WGS) entry which is preliminary data.</text>
</comment>
<dbReference type="InterPro" id="IPR013986">
    <property type="entry name" value="DExx_box_DNA_helicase_dom_sf"/>
</dbReference>
<dbReference type="RefSeq" id="WP_028106854.1">
    <property type="nucleotide sequence ID" value="NZ_LVVL01000001.1"/>
</dbReference>
<comment type="similarity">
    <text evidence="1">Belongs to the helicase family. UvrD subfamily.</text>
</comment>
<keyword evidence="7" id="KW-0413">Isomerase</keyword>
<feature type="domain" description="UvrD-like helicase ATP-binding" evidence="12">
    <location>
        <begin position="15"/>
        <end position="308"/>
    </location>
</feature>
<dbReference type="InterPro" id="IPR014016">
    <property type="entry name" value="UvrD-like_ATP-bd"/>
</dbReference>
<dbReference type="PANTHER" id="PTHR11070">
    <property type="entry name" value="UVRD / RECB / PCRA DNA HELICASE FAMILY MEMBER"/>
    <property type="match status" value="1"/>
</dbReference>
<protein>
    <recommendedName>
        <fullName evidence="9">DNA 3'-5' helicase</fullName>
        <ecNumber evidence="9">5.6.2.4</ecNumber>
    </recommendedName>
</protein>
<evidence type="ECO:0000256" key="5">
    <source>
        <dbReference type="ARBA" id="ARBA00022840"/>
    </source>
</evidence>
<organism evidence="14 15">
    <name type="scientific">Exiguobacterium undae</name>
    <dbReference type="NCBI Taxonomy" id="169177"/>
    <lineage>
        <taxon>Bacteria</taxon>
        <taxon>Bacillati</taxon>
        <taxon>Bacillota</taxon>
        <taxon>Bacilli</taxon>
        <taxon>Bacillales</taxon>
        <taxon>Bacillales Family XII. Incertae Sedis</taxon>
        <taxon>Exiguobacterium</taxon>
    </lineage>
</organism>
<dbReference type="PROSITE" id="PS51217">
    <property type="entry name" value="UVRD_HELICASE_CTER"/>
    <property type="match status" value="1"/>
</dbReference>
<reference evidence="14 15" key="1">
    <citation type="submission" date="2016-03" db="EMBL/GenBank/DDBJ databases">
        <authorList>
            <person name="Cho S.-Y."/>
            <person name="Lim S."/>
            <person name="Kim H."/>
            <person name="Soh E.H."/>
            <person name="Moon J.S."/>
        </authorList>
    </citation>
    <scope>NUCLEOTIDE SEQUENCE [LARGE SCALE GENOMIC DNA]</scope>
    <source>
        <strain evidence="14 15">KCTC 3810</strain>
    </source>
</reference>
<keyword evidence="6" id="KW-0238">DNA-binding</keyword>
<name>A0ABX2VEM9_9BACL</name>
<proteinExistence type="inferred from homology"/>
<comment type="catalytic activity">
    <reaction evidence="8">
        <text>Couples ATP hydrolysis with the unwinding of duplex DNA by translocating in the 3'-5' direction.</text>
        <dbReference type="EC" id="5.6.2.4"/>
    </reaction>
</comment>
<evidence type="ECO:0000256" key="2">
    <source>
        <dbReference type="ARBA" id="ARBA00022741"/>
    </source>
</evidence>
<sequence length="724" mass="83918">MSPDFFERMEIETGTKLNAVQRQAIEHDQGPLLLLASPGSGKTTTLNFKIAYLILEKKVNPRAILGLTFSKAAAHEMAERFHDWFHHLIGTTASFSTIHSFAFQVVRDYAAVNRLHYTIIEGTIEKSASHRPEQPLHKRMVLRRIFQEINRSVITEDQMDELLRMISFVKNRLLLPKDIETLKTTIKHFPEIYSAYEQFKLRDPLHPLMDFDDMLTYANTILAENPELLASYQRRFEYILTDESQDTSLVQHQLVEKLALPHNNLCVVADDDQTLYSWRGADVSKIIHFKDTYPDATVLYMEQNYRSSREIVETANRFIQRNKVRHPKKMFTENPSSRPIVVETLPAYEDQTRYVIRQLRDETNFQEVAVLYRNNSSSINIMNALDLAGIPFYIKDVDHKFFSHWVLKDVLHFIELANDPSDVDILAQIHTKFAGYISKVQLQRLYELRNGDNVFDLLIQHVDMKFYQKKQLKTIKSVFAAMQTARPSAALALIRNELGYEKNLKKMSDSLGFSIDFLLEMLNTIENVASDLPTSLAFKERILHLEQLMRQAKSNKHQNAVTLSTFHSAKGLEFNRVFMIDLINGVLPSSDNIKSYKDGQLEEMEEAVRLFYVGMTRARYELHLLSYRYKSKPVEESLFLGNIRHILNPSQTVKKEIRYAQRSTEQASVPLLPVEKNMRIRHKSFGDGTIIHLMDDVLEIQFDKGIDKQLSLQVCSENHLLTIL</sequence>
<keyword evidence="2 11" id="KW-0547">Nucleotide-binding</keyword>
<feature type="binding site" evidence="11">
    <location>
        <begin position="36"/>
        <end position="43"/>
    </location>
    <ligand>
        <name>ATP</name>
        <dbReference type="ChEBI" id="CHEBI:30616"/>
    </ligand>
</feature>
<evidence type="ECO:0000313" key="15">
    <source>
        <dbReference type="Proteomes" id="UP000078447"/>
    </source>
</evidence>
<keyword evidence="15" id="KW-1185">Reference proteome</keyword>
<dbReference type="EMBL" id="LVVL01000001">
    <property type="protein sequence ID" value="OAN16214.1"/>
    <property type="molecule type" value="Genomic_DNA"/>
</dbReference>
<dbReference type="InterPro" id="IPR014017">
    <property type="entry name" value="DNA_helicase_UvrD-like_C"/>
</dbReference>
<dbReference type="Gene3D" id="3.40.50.300">
    <property type="entry name" value="P-loop containing nucleotide triphosphate hydrolases"/>
    <property type="match status" value="2"/>
</dbReference>
<evidence type="ECO:0000259" key="13">
    <source>
        <dbReference type="PROSITE" id="PS51217"/>
    </source>
</evidence>
<dbReference type="Pfam" id="PF13361">
    <property type="entry name" value="UvrD_C"/>
    <property type="match status" value="1"/>
</dbReference>
<evidence type="ECO:0000256" key="6">
    <source>
        <dbReference type="ARBA" id="ARBA00023125"/>
    </source>
</evidence>
<evidence type="ECO:0000256" key="10">
    <source>
        <dbReference type="ARBA" id="ARBA00048988"/>
    </source>
</evidence>
<dbReference type="PANTHER" id="PTHR11070:SF2">
    <property type="entry name" value="ATP-DEPENDENT DNA HELICASE SRS2"/>
    <property type="match status" value="1"/>
</dbReference>
<dbReference type="CDD" id="cd17932">
    <property type="entry name" value="DEXQc_UvrD"/>
    <property type="match status" value="1"/>
</dbReference>
<evidence type="ECO:0000256" key="4">
    <source>
        <dbReference type="ARBA" id="ARBA00022806"/>
    </source>
</evidence>
<evidence type="ECO:0000256" key="3">
    <source>
        <dbReference type="ARBA" id="ARBA00022801"/>
    </source>
</evidence>
<dbReference type="EC" id="5.6.2.4" evidence="9"/>
<dbReference type="Gene3D" id="1.10.486.10">
    <property type="entry name" value="PCRA, domain 4"/>
    <property type="match status" value="1"/>
</dbReference>
<evidence type="ECO:0000256" key="7">
    <source>
        <dbReference type="ARBA" id="ARBA00023235"/>
    </source>
</evidence>
<evidence type="ECO:0000256" key="9">
    <source>
        <dbReference type="ARBA" id="ARBA00034808"/>
    </source>
</evidence>
<evidence type="ECO:0000256" key="1">
    <source>
        <dbReference type="ARBA" id="ARBA00009922"/>
    </source>
</evidence>
<dbReference type="SUPFAM" id="SSF52540">
    <property type="entry name" value="P-loop containing nucleoside triphosphate hydrolases"/>
    <property type="match status" value="1"/>
</dbReference>
<dbReference type="InterPro" id="IPR000212">
    <property type="entry name" value="DNA_helicase_UvrD/REP"/>
</dbReference>
<gene>
    <name evidence="14" type="ORF">A3783_09910</name>
</gene>
<dbReference type="Pfam" id="PF00580">
    <property type="entry name" value="UvrD-helicase"/>
    <property type="match status" value="1"/>
</dbReference>
<keyword evidence="4 11" id="KW-0347">Helicase</keyword>
<feature type="domain" description="UvrD-like helicase C-terminal" evidence="13">
    <location>
        <begin position="309"/>
        <end position="571"/>
    </location>
</feature>
<dbReference type="Gene3D" id="1.10.10.160">
    <property type="match status" value="1"/>
</dbReference>
<keyword evidence="3 11" id="KW-0378">Hydrolase</keyword>
<evidence type="ECO:0000256" key="11">
    <source>
        <dbReference type="PROSITE-ProRule" id="PRU00560"/>
    </source>
</evidence>
<evidence type="ECO:0000259" key="12">
    <source>
        <dbReference type="PROSITE" id="PS51198"/>
    </source>
</evidence>
<evidence type="ECO:0000256" key="8">
    <source>
        <dbReference type="ARBA" id="ARBA00034617"/>
    </source>
</evidence>
<dbReference type="InterPro" id="IPR027417">
    <property type="entry name" value="P-loop_NTPase"/>
</dbReference>
<dbReference type="GO" id="GO:0004386">
    <property type="term" value="F:helicase activity"/>
    <property type="evidence" value="ECO:0007669"/>
    <property type="project" value="UniProtKB-KW"/>
</dbReference>
<dbReference type="Proteomes" id="UP000078447">
    <property type="component" value="Unassembled WGS sequence"/>
</dbReference>
<dbReference type="PROSITE" id="PS51198">
    <property type="entry name" value="UVRD_HELICASE_ATP_BIND"/>
    <property type="match status" value="1"/>
</dbReference>
<evidence type="ECO:0000313" key="14">
    <source>
        <dbReference type="EMBL" id="OAN16214.1"/>
    </source>
</evidence>
<keyword evidence="5 11" id="KW-0067">ATP-binding</keyword>
<comment type="catalytic activity">
    <reaction evidence="10">
        <text>ATP + H2O = ADP + phosphate + H(+)</text>
        <dbReference type="Rhea" id="RHEA:13065"/>
        <dbReference type="ChEBI" id="CHEBI:15377"/>
        <dbReference type="ChEBI" id="CHEBI:15378"/>
        <dbReference type="ChEBI" id="CHEBI:30616"/>
        <dbReference type="ChEBI" id="CHEBI:43474"/>
        <dbReference type="ChEBI" id="CHEBI:456216"/>
        <dbReference type="EC" id="5.6.2.4"/>
    </reaction>
</comment>
<accession>A0ABX2VEM9</accession>